<dbReference type="GO" id="GO:0016082">
    <property type="term" value="P:synaptic vesicle priming"/>
    <property type="evidence" value="ECO:0007669"/>
    <property type="project" value="TreeGrafter"/>
</dbReference>
<evidence type="ECO:0000313" key="2">
    <source>
        <dbReference type="Proteomes" id="UP000645828"/>
    </source>
</evidence>
<dbReference type="PANTHER" id="PTHR19305:SF4">
    <property type="entry name" value="SYNAPTOSOMAL-ASSOCIATED PROTEIN 23"/>
    <property type="match status" value="1"/>
</dbReference>
<dbReference type="GO" id="GO:0005484">
    <property type="term" value="F:SNAP receptor activity"/>
    <property type="evidence" value="ECO:0007669"/>
    <property type="project" value="TreeGrafter"/>
</dbReference>
<dbReference type="SUPFAM" id="SSF58038">
    <property type="entry name" value="SNARE fusion complex"/>
    <property type="match status" value="1"/>
</dbReference>
<dbReference type="GO" id="GO:0098793">
    <property type="term" value="C:presynapse"/>
    <property type="evidence" value="ECO:0007669"/>
    <property type="project" value="GOC"/>
</dbReference>
<sequence length="197" mass="22559">MDCLSLEEIQLRAHQRILGLTIESQDIRVNTNTILNEKGVKINPIEEDMGQISRDMREAEKTLAELNKCCGLCVCPCNRIKSFDAGKAYKPGHVTSHQLQQATTGTINGRYIKHINLTQVSNILEGKKKKAFDLDNEIKKRLATNKDHINILSVRTKKLIDSRIYYTLSFTHFPSSTFKSLPFQSLKFWFYTLLIGR</sequence>
<proteinExistence type="predicted"/>
<evidence type="ECO:0000313" key="1">
    <source>
        <dbReference type="EMBL" id="CAD7680891.1"/>
    </source>
</evidence>
<gene>
    <name evidence="1" type="ORF">NYPRO_LOCUS13683</name>
</gene>
<organism evidence="1 2">
    <name type="scientific">Nyctereutes procyonoides</name>
    <name type="common">Raccoon dog</name>
    <name type="synonym">Canis procyonoides</name>
    <dbReference type="NCBI Taxonomy" id="34880"/>
    <lineage>
        <taxon>Eukaryota</taxon>
        <taxon>Metazoa</taxon>
        <taxon>Chordata</taxon>
        <taxon>Craniata</taxon>
        <taxon>Vertebrata</taxon>
        <taxon>Euteleostomi</taxon>
        <taxon>Mammalia</taxon>
        <taxon>Eutheria</taxon>
        <taxon>Laurasiatheria</taxon>
        <taxon>Carnivora</taxon>
        <taxon>Caniformia</taxon>
        <taxon>Canidae</taxon>
        <taxon>Nyctereutes</taxon>
    </lineage>
</organism>
<dbReference type="Gene3D" id="1.20.5.110">
    <property type="match status" value="1"/>
</dbReference>
<dbReference type="GO" id="GO:0031201">
    <property type="term" value="C:SNARE complex"/>
    <property type="evidence" value="ECO:0007669"/>
    <property type="project" value="TreeGrafter"/>
</dbReference>
<dbReference type="GO" id="GO:0031629">
    <property type="term" value="P:synaptic vesicle fusion to presynaptic active zone membrane"/>
    <property type="evidence" value="ECO:0007669"/>
    <property type="project" value="TreeGrafter"/>
</dbReference>
<accession>A0A811YW94</accession>
<dbReference type="GO" id="GO:0005886">
    <property type="term" value="C:plasma membrane"/>
    <property type="evidence" value="ECO:0007669"/>
    <property type="project" value="TreeGrafter"/>
</dbReference>
<dbReference type="PANTHER" id="PTHR19305">
    <property type="entry name" value="SYNAPTOSOMAL ASSOCIATED PROTEIN"/>
    <property type="match status" value="1"/>
</dbReference>
<dbReference type="AlphaFoldDB" id="A0A811YW94"/>
<dbReference type="GO" id="GO:0019905">
    <property type="term" value="F:syntaxin binding"/>
    <property type="evidence" value="ECO:0007669"/>
    <property type="project" value="TreeGrafter"/>
</dbReference>
<keyword evidence="2" id="KW-1185">Reference proteome</keyword>
<dbReference type="EMBL" id="CAJHUB010000750">
    <property type="protein sequence ID" value="CAD7680891.1"/>
    <property type="molecule type" value="Genomic_DNA"/>
</dbReference>
<protein>
    <submittedName>
        <fullName evidence="1">(raccoon dog) hypothetical protein</fullName>
    </submittedName>
</protein>
<dbReference type="Proteomes" id="UP000645828">
    <property type="component" value="Unassembled WGS sequence"/>
</dbReference>
<name>A0A811YW94_NYCPR</name>
<comment type="caution">
    <text evidence="1">The sequence shown here is derived from an EMBL/GenBank/DDBJ whole genome shotgun (WGS) entry which is preliminary data.</text>
</comment>
<reference evidence="1" key="1">
    <citation type="submission" date="2020-12" db="EMBL/GenBank/DDBJ databases">
        <authorList>
            <consortium name="Molecular Ecology Group"/>
        </authorList>
    </citation>
    <scope>NUCLEOTIDE SEQUENCE</scope>
    <source>
        <strain evidence="1">TBG_1078</strain>
    </source>
</reference>